<gene>
    <name evidence="2" type="ORF">AVEN_66454_1</name>
</gene>
<evidence type="ECO:0000256" key="1">
    <source>
        <dbReference type="SAM" id="MobiDB-lite"/>
    </source>
</evidence>
<evidence type="ECO:0000313" key="2">
    <source>
        <dbReference type="EMBL" id="GBN82731.1"/>
    </source>
</evidence>
<reference evidence="2 3" key="1">
    <citation type="journal article" date="2019" name="Sci. Rep.">
        <title>Orb-weaving spider Araneus ventricosus genome elucidates the spidroin gene catalogue.</title>
        <authorList>
            <person name="Kono N."/>
            <person name="Nakamura H."/>
            <person name="Ohtoshi R."/>
            <person name="Moran D.A.P."/>
            <person name="Shinohara A."/>
            <person name="Yoshida Y."/>
            <person name="Fujiwara M."/>
            <person name="Mori M."/>
            <person name="Tomita M."/>
            <person name="Arakawa K."/>
        </authorList>
    </citation>
    <scope>NUCLEOTIDE SEQUENCE [LARGE SCALE GENOMIC DNA]</scope>
</reference>
<name>A0A4Y2S426_ARAVE</name>
<accession>A0A4Y2S426</accession>
<proteinExistence type="predicted"/>
<sequence length="119" mass="13459">MISPVQPMQGGLSEISKKSSPPLTTLIWSRRTDGLIERITSYSRPRVDALMGKSILSLYSHYVRLESSLTFCKISSEESVQFVPAPSKNPSRFVRLLHSLAPVQSSKHNRVWIWGDVHH</sequence>
<dbReference type="Proteomes" id="UP000499080">
    <property type="component" value="Unassembled WGS sequence"/>
</dbReference>
<feature type="region of interest" description="Disordered" evidence="1">
    <location>
        <begin position="1"/>
        <end position="20"/>
    </location>
</feature>
<organism evidence="2 3">
    <name type="scientific">Araneus ventricosus</name>
    <name type="common">Orbweaver spider</name>
    <name type="synonym">Epeira ventricosa</name>
    <dbReference type="NCBI Taxonomy" id="182803"/>
    <lineage>
        <taxon>Eukaryota</taxon>
        <taxon>Metazoa</taxon>
        <taxon>Ecdysozoa</taxon>
        <taxon>Arthropoda</taxon>
        <taxon>Chelicerata</taxon>
        <taxon>Arachnida</taxon>
        <taxon>Araneae</taxon>
        <taxon>Araneomorphae</taxon>
        <taxon>Entelegynae</taxon>
        <taxon>Araneoidea</taxon>
        <taxon>Araneidae</taxon>
        <taxon>Araneus</taxon>
    </lineage>
</organism>
<dbReference type="AlphaFoldDB" id="A0A4Y2S426"/>
<protein>
    <submittedName>
        <fullName evidence="2">Uncharacterized protein</fullName>
    </submittedName>
</protein>
<evidence type="ECO:0000313" key="3">
    <source>
        <dbReference type="Proteomes" id="UP000499080"/>
    </source>
</evidence>
<dbReference type="EMBL" id="BGPR01019716">
    <property type="protein sequence ID" value="GBN82731.1"/>
    <property type="molecule type" value="Genomic_DNA"/>
</dbReference>
<keyword evidence="3" id="KW-1185">Reference proteome</keyword>
<comment type="caution">
    <text evidence="2">The sequence shown here is derived from an EMBL/GenBank/DDBJ whole genome shotgun (WGS) entry which is preliminary data.</text>
</comment>